<keyword evidence="6" id="KW-1185">Reference proteome</keyword>
<evidence type="ECO:0000256" key="3">
    <source>
        <dbReference type="ARBA" id="ARBA00023163"/>
    </source>
</evidence>
<dbReference type="Gene3D" id="1.10.10.10">
    <property type="entry name" value="Winged helix-like DNA-binding domain superfamily/Winged helix DNA-binding domain"/>
    <property type="match status" value="1"/>
</dbReference>
<dbReference type="AlphaFoldDB" id="A0A1W1ZQN4"/>
<dbReference type="Pfam" id="PF00027">
    <property type="entry name" value="cNMP_binding"/>
    <property type="match status" value="1"/>
</dbReference>
<keyword evidence="3" id="KW-0804">Transcription</keyword>
<dbReference type="SUPFAM" id="SSF46785">
    <property type="entry name" value="Winged helix' DNA-binding domain"/>
    <property type="match status" value="1"/>
</dbReference>
<dbReference type="PROSITE" id="PS51063">
    <property type="entry name" value="HTH_CRP_2"/>
    <property type="match status" value="1"/>
</dbReference>
<dbReference type="Gene3D" id="2.60.120.10">
    <property type="entry name" value="Jelly Rolls"/>
    <property type="match status" value="1"/>
</dbReference>
<dbReference type="CDD" id="cd00038">
    <property type="entry name" value="CAP_ED"/>
    <property type="match status" value="1"/>
</dbReference>
<dbReference type="STRING" id="1387277.SAMN06295998_10281"/>
<keyword evidence="5" id="KW-0418">Kinase</keyword>
<dbReference type="RefSeq" id="WP_084350395.1">
    <property type="nucleotide sequence ID" value="NZ_FWYD01000002.1"/>
</dbReference>
<dbReference type="InterPro" id="IPR012318">
    <property type="entry name" value="HTH_CRP"/>
</dbReference>
<organism evidence="5 6">
    <name type="scientific">Primorskyibacter flagellatus</name>
    <dbReference type="NCBI Taxonomy" id="1387277"/>
    <lineage>
        <taxon>Bacteria</taxon>
        <taxon>Pseudomonadati</taxon>
        <taxon>Pseudomonadota</taxon>
        <taxon>Alphaproteobacteria</taxon>
        <taxon>Rhodobacterales</taxon>
        <taxon>Roseobacteraceae</taxon>
        <taxon>Primorskyibacter</taxon>
    </lineage>
</organism>
<sequence length="242" mass="27084">MGIKCRNCPIRQLPLFDPMSSTEIEFMEKFKVGEMNMEPGVPILAEGANTPQLYTALSGMGLRYKLLEDGRRHVISLVLPGDFIGLQAGVLNQMTHSVEATTAMTLCVFDRSELWSLYRNQPARAFDLTWLAANEERFLGEALAALGQREAYELLAWALARIWRKLNALDMTSGTVAPLPYRQQDLADAMGLSLVHTNKTLAKLRNSDLAFWSDGELTVPDIEALEEVGLCRDESLRKRPLI</sequence>
<evidence type="ECO:0000256" key="1">
    <source>
        <dbReference type="ARBA" id="ARBA00023015"/>
    </source>
</evidence>
<dbReference type="InterPro" id="IPR036390">
    <property type="entry name" value="WH_DNA-bd_sf"/>
</dbReference>
<keyword evidence="5" id="KW-0808">Transferase</keyword>
<feature type="domain" description="HTH crp-type" evidence="4">
    <location>
        <begin position="149"/>
        <end position="223"/>
    </location>
</feature>
<dbReference type="Proteomes" id="UP000192330">
    <property type="component" value="Unassembled WGS sequence"/>
</dbReference>
<accession>A0A1W1ZQN4</accession>
<keyword evidence="2" id="KW-0238">DNA-binding</keyword>
<gene>
    <name evidence="5" type="ORF">SAMN06295998_10281</name>
</gene>
<reference evidence="5 6" key="1">
    <citation type="submission" date="2017-04" db="EMBL/GenBank/DDBJ databases">
        <authorList>
            <person name="Afonso C.L."/>
            <person name="Miller P.J."/>
            <person name="Scott M.A."/>
            <person name="Spackman E."/>
            <person name="Goraichik I."/>
            <person name="Dimitrov K.M."/>
            <person name="Suarez D.L."/>
            <person name="Swayne D.E."/>
        </authorList>
    </citation>
    <scope>NUCLEOTIDE SEQUENCE [LARGE SCALE GENOMIC DNA]</scope>
    <source>
        <strain evidence="5 6">CGMCC 1.12644</strain>
    </source>
</reference>
<evidence type="ECO:0000313" key="5">
    <source>
        <dbReference type="EMBL" id="SMC50704.1"/>
    </source>
</evidence>
<evidence type="ECO:0000259" key="4">
    <source>
        <dbReference type="PROSITE" id="PS51063"/>
    </source>
</evidence>
<dbReference type="Pfam" id="PF13545">
    <property type="entry name" value="HTH_Crp_2"/>
    <property type="match status" value="1"/>
</dbReference>
<proteinExistence type="predicted"/>
<evidence type="ECO:0000313" key="6">
    <source>
        <dbReference type="Proteomes" id="UP000192330"/>
    </source>
</evidence>
<dbReference type="SUPFAM" id="SSF51206">
    <property type="entry name" value="cAMP-binding domain-like"/>
    <property type="match status" value="1"/>
</dbReference>
<dbReference type="GO" id="GO:0003677">
    <property type="term" value="F:DNA binding"/>
    <property type="evidence" value="ECO:0007669"/>
    <property type="project" value="UniProtKB-KW"/>
</dbReference>
<dbReference type="InterPro" id="IPR018490">
    <property type="entry name" value="cNMP-bd_dom_sf"/>
</dbReference>
<protein>
    <submittedName>
        <fullName evidence="5">cAMP-binding domain of CRP or a regulatory subunit of cAMP-dependent protein kinases</fullName>
    </submittedName>
</protein>
<dbReference type="InterPro" id="IPR000595">
    <property type="entry name" value="cNMP-bd_dom"/>
</dbReference>
<dbReference type="EMBL" id="FWYD01000002">
    <property type="protein sequence ID" value="SMC50704.1"/>
    <property type="molecule type" value="Genomic_DNA"/>
</dbReference>
<evidence type="ECO:0000256" key="2">
    <source>
        <dbReference type="ARBA" id="ARBA00023125"/>
    </source>
</evidence>
<keyword evidence="1" id="KW-0805">Transcription regulation</keyword>
<name>A0A1W1ZQN4_9RHOB</name>
<dbReference type="GO" id="GO:0016301">
    <property type="term" value="F:kinase activity"/>
    <property type="evidence" value="ECO:0007669"/>
    <property type="project" value="UniProtKB-KW"/>
</dbReference>
<dbReference type="InterPro" id="IPR014710">
    <property type="entry name" value="RmlC-like_jellyroll"/>
</dbReference>
<dbReference type="InterPro" id="IPR036388">
    <property type="entry name" value="WH-like_DNA-bd_sf"/>
</dbReference>
<dbReference type="OrthoDB" id="7584044at2"/>
<dbReference type="GO" id="GO:0006355">
    <property type="term" value="P:regulation of DNA-templated transcription"/>
    <property type="evidence" value="ECO:0007669"/>
    <property type="project" value="InterPro"/>
</dbReference>